<dbReference type="GO" id="GO:0005886">
    <property type="term" value="C:plasma membrane"/>
    <property type="evidence" value="ECO:0007669"/>
    <property type="project" value="UniProtKB-SubCell"/>
</dbReference>
<dbReference type="EMBL" id="CP023671">
    <property type="protein sequence ID" value="AYE33188.1"/>
    <property type="molecule type" value="Genomic_DNA"/>
</dbReference>
<dbReference type="EC" id="7.-.-.-" evidence="6"/>
<dbReference type="PANTHER" id="PTHR36118:SF1">
    <property type="entry name" value="ION-TRANSLOCATING OXIDOREDUCTASE COMPLEX SUBUNIT G"/>
    <property type="match status" value="1"/>
</dbReference>
<reference evidence="10" key="2">
    <citation type="submission" date="2022-06" db="EMBL/GenBank/DDBJ databases">
        <authorList>
            <person name="Holder M.E."/>
            <person name="Ajami N.J."/>
            <person name="Petrosino J.F."/>
        </authorList>
    </citation>
    <scope>NUCLEOTIDE SEQUENCE</scope>
    <source>
        <strain evidence="10">RMA 8861</strain>
    </source>
</reference>
<keyword evidence="4 6" id="KW-0288">FMN</keyword>
<dbReference type="GO" id="GO:0009055">
    <property type="term" value="F:electron transfer activity"/>
    <property type="evidence" value="ECO:0007669"/>
    <property type="project" value="InterPro"/>
</dbReference>
<feature type="region of interest" description="Disordered" evidence="7">
    <location>
        <begin position="187"/>
        <end position="259"/>
    </location>
</feature>
<dbReference type="PANTHER" id="PTHR36118">
    <property type="entry name" value="ION-TRANSLOCATING OXIDOREDUCTASE COMPLEX SUBUNIT G"/>
    <property type="match status" value="1"/>
</dbReference>
<evidence type="ECO:0000256" key="3">
    <source>
        <dbReference type="ARBA" id="ARBA00022630"/>
    </source>
</evidence>
<dbReference type="Gene3D" id="3.90.1010.20">
    <property type="match status" value="1"/>
</dbReference>
<dbReference type="RefSeq" id="WP_083089429.1">
    <property type="nucleotide sequence ID" value="NZ_CABMIZ010000010.1"/>
</dbReference>
<comment type="subcellular location">
    <subcellularLocation>
        <location evidence="6">Cell membrane</location>
        <topology evidence="6">Single-pass membrane protein</topology>
    </subcellularLocation>
</comment>
<feature type="compositionally biased region" description="Polar residues" evidence="7">
    <location>
        <begin position="237"/>
        <end position="259"/>
    </location>
</feature>
<comment type="function">
    <text evidence="6">Part of a membrane-bound complex that couples electron transfer with translocation of ions across the membrane.</text>
</comment>
<sequence>MKENFKLGGILLVITALAGLLLGFANSLTKEAILENSKINKEDLKKVLPIAESIRDIDIKINEEGTVKEVYEAIGKSDVVGYVLKVTSKGFHGPVDFVVAISKDDKVSGVKVLAHSETPGLGAKITEDKFTSRFKDKSAKGYLEVVKKSTVKDSELEAISGATISSKAAVSAVNDAIKFYMENIKGEKLAPNGGTDANSGASEEAGAQKEEKATDANSGASEETGTKKEEKKSTDTNTGASEETTTSQKTDVNTGASES</sequence>
<dbReference type="OrthoDB" id="9794010at2"/>
<evidence type="ECO:0000313" key="12">
    <source>
        <dbReference type="Proteomes" id="UP001055437"/>
    </source>
</evidence>
<evidence type="ECO:0000256" key="4">
    <source>
        <dbReference type="ARBA" id="ARBA00022643"/>
    </source>
</evidence>
<comment type="similarity">
    <text evidence="6">Belongs to the RnfG family.</text>
</comment>
<dbReference type="AlphaFoldDB" id="A0A9N7JIS8"/>
<dbReference type="NCBIfam" id="TIGR01947">
    <property type="entry name" value="rnfG"/>
    <property type="match status" value="1"/>
</dbReference>
<dbReference type="HAMAP" id="MF_00479">
    <property type="entry name" value="RsxG_RnfG"/>
    <property type="match status" value="1"/>
</dbReference>
<evidence type="ECO:0000256" key="5">
    <source>
        <dbReference type="ARBA" id="ARBA00022982"/>
    </source>
</evidence>
<keyword evidence="3 6" id="KW-0285">Flavoprotein</keyword>
<comment type="subunit">
    <text evidence="6">The complex is composed of six subunits: RnfA, RnfB, RnfC, RnfD, RnfE and RnfG.</text>
</comment>
<dbReference type="GO" id="GO:0022900">
    <property type="term" value="P:electron transport chain"/>
    <property type="evidence" value="ECO:0007669"/>
    <property type="project" value="UniProtKB-UniRule"/>
</dbReference>
<evidence type="ECO:0000313" key="10">
    <source>
        <dbReference type="EMBL" id="USR99761.1"/>
    </source>
</evidence>
<keyword evidence="12" id="KW-1185">Reference proteome</keyword>
<keyword evidence="5 6" id="KW-0249">Electron transport</keyword>
<dbReference type="Pfam" id="PF04205">
    <property type="entry name" value="FMN_bind"/>
    <property type="match status" value="1"/>
</dbReference>
<keyword evidence="2 6" id="KW-0597">Phosphoprotein</keyword>
<dbReference type="InterPro" id="IPR010209">
    <property type="entry name" value="Ion_transpt_RnfG/RsxG"/>
</dbReference>
<organism evidence="9 11">
    <name type="scientific">Clostridium septicum</name>
    <dbReference type="NCBI Taxonomy" id="1504"/>
    <lineage>
        <taxon>Bacteria</taxon>
        <taxon>Bacillati</taxon>
        <taxon>Bacillota</taxon>
        <taxon>Clostridia</taxon>
        <taxon>Eubacteriales</taxon>
        <taxon>Clostridiaceae</taxon>
        <taxon>Clostridium</taxon>
    </lineage>
</organism>
<protein>
    <recommendedName>
        <fullName evidence="6">Ion-translocating oxidoreductase complex subunit G</fullName>
        <ecNumber evidence="6">7.-.-.-</ecNumber>
    </recommendedName>
    <alternativeName>
        <fullName evidence="6">Rnf electron transport complex subunit G</fullName>
    </alternativeName>
</protein>
<keyword evidence="6" id="KW-1003">Cell membrane</keyword>
<keyword evidence="6" id="KW-0812">Transmembrane</keyword>
<dbReference type="Proteomes" id="UP000280586">
    <property type="component" value="Chromosome"/>
</dbReference>
<evidence type="ECO:0000256" key="7">
    <source>
        <dbReference type="SAM" id="MobiDB-lite"/>
    </source>
</evidence>
<evidence type="ECO:0000313" key="11">
    <source>
        <dbReference type="Proteomes" id="UP000280586"/>
    </source>
</evidence>
<reference evidence="9 11" key="1">
    <citation type="submission" date="2017-09" db="EMBL/GenBank/DDBJ databases">
        <authorList>
            <person name="Thomas P."/>
            <person name="Seyboldt C."/>
        </authorList>
    </citation>
    <scope>NUCLEOTIDE SEQUENCE [LARGE SCALE GENOMIC DNA]</scope>
    <source>
        <strain evidence="9 11">DSM 7534</strain>
    </source>
</reference>
<evidence type="ECO:0000256" key="2">
    <source>
        <dbReference type="ARBA" id="ARBA00022553"/>
    </source>
</evidence>
<keyword evidence="6" id="KW-1278">Translocase</keyword>
<evidence type="ECO:0000313" key="9">
    <source>
        <dbReference type="EMBL" id="AYE33188.1"/>
    </source>
</evidence>
<feature type="modified residue" description="FMN phosphoryl threonine" evidence="6">
    <location>
        <position position="163"/>
    </location>
</feature>
<comment type="cofactor">
    <cofactor evidence="6">
        <name>FMN</name>
        <dbReference type="ChEBI" id="CHEBI:58210"/>
    </cofactor>
</comment>
<accession>A0A9N7JIS8</accession>
<proteinExistence type="inferred from homology"/>
<dbReference type="EMBL" id="CP099799">
    <property type="protein sequence ID" value="USR99761.1"/>
    <property type="molecule type" value="Genomic_DNA"/>
</dbReference>
<keyword evidence="6" id="KW-1133">Transmembrane helix</keyword>
<keyword evidence="1 6" id="KW-0813">Transport</keyword>
<name>A0A9N7JIS8_CLOSE</name>
<dbReference type="Proteomes" id="UP001055437">
    <property type="component" value="Chromosome"/>
</dbReference>
<feature type="compositionally biased region" description="Basic and acidic residues" evidence="7">
    <location>
        <begin position="224"/>
        <end position="234"/>
    </location>
</feature>
<gene>
    <name evidence="6" type="primary">rnfG</name>
    <name evidence="9" type="ORF">CP523_01300</name>
    <name evidence="10" type="ORF">NH397_09605</name>
</gene>
<evidence type="ECO:0000259" key="8">
    <source>
        <dbReference type="SMART" id="SM00900"/>
    </source>
</evidence>
<feature type="domain" description="FMN-binding" evidence="8">
    <location>
        <begin position="90"/>
        <end position="180"/>
    </location>
</feature>
<dbReference type="GO" id="GO:0010181">
    <property type="term" value="F:FMN binding"/>
    <property type="evidence" value="ECO:0007669"/>
    <property type="project" value="InterPro"/>
</dbReference>
<dbReference type="KEGG" id="csep:CP523_01300"/>
<dbReference type="InterPro" id="IPR007329">
    <property type="entry name" value="FMN-bd"/>
</dbReference>
<evidence type="ECO:0000256" key="6">
    <source>
        <dbReference type="HAMAP-Rule" id="MF_00479"/>
    </source>
</evidence>
<dbReference type="SMART" id="SM00900">
    <property type="entry name" value="FMN_bind"/>
    <property type="match status" value="1"/>
</dbReference>
<keyword evidence="6" id="KW-0472">Membrane</keyword>
<evidence type="ECO:0000256" key="1">
    <source>
        <dbReference type="ARBA" id="ARBA00022448"/>
    </source>
</evidence>
<dbReference type="GeneID" id="303559312"/>